<dbReference type="GO" id="GO:0010345">
    <property type="term" value="P:suberin biosynthetic process"/>
    <property type="evidence" value="ECO:0007669"/>
    <property type="project" value="TreeGrafter"/>
</dbReference>
<dbReference type="AlphaFoldDB" id="A0AAE1IST7"/>
<dbReference type="PANTHER" id="PTHR11011">
    <property type="entry name" value="MALE STERILITY PROTEIN 2-RELATED"/>
    <property type="match status" value="1"/>
</dbReference>
<dbReference type="EMBL" id="JAWXYG010000013">
    <property type="protein sequence ID" value="KAK4255223.1"/>
    <property type="molecule type" value="Genomic_DNA"/>
</dbReference>
<reference evidence="3" key="1">
    <citation type="submission" date="2023-10" db="EMBL/GenBank/DDBJ databases">
        <title>Chromosome-level genome of the transformable northern wattle, Acacia crassicarpa.</title>
        <authorList>
            <person name="Massaro I."/>
            <person name="Sinha N.R."/>
            <person name="Poethig S."/>
            <person name="Leichty A.R."/>
        </authorList>
    </citation>
    <scope>NUCLEOTIDE SEQUENCE</scope>
    <source>
        <strain evidence="3">Acra3RX</strain>
        <tissue evidence="3">Leaf</tissue>
    </source>
</reference>
<accession>A0AAE1IST7</accession>
<dbReference type="GO" id="GO:0102965">
    <property type="term" value="F:alcohol-forming long-chain fatty acyl-CoA reductase activity"/>
    <property type="evidence" value="ECO:0007669"/>
    <property type="project" value="UniProtKB-EC"/>
</dbReference>
<gene>
    <name evidence="3" type="ORF">QN277_008246</name>
</gene>
<comment type="catalytic activity">
    <reaction evidence="1">
        <text>a long-chain fatty acyl-CoA + 2 NADPH + 2 H(+) = a long-chain primary fatty alcohol + 2 NADP(+) + CoA</text>
        <dbReference type="Rhea" id="RHEA:52716"/>
        <dbReference type="ChEBI" id="CHEBI:15378"/>
        <dbReference type="ChEBI" id="CHEBI:57287"/>
        <dbReference type="ChEBI" id="CHEBI:57783"/>
        <dbReference type="ChEBI" id="CHEBI:58349"/>
        <dbReference type="ChEBI" id="CHEBI:77396"/>
        <dbReference type="ChEBI" id="CHEBI:83139"/>
        <dbReference type="EC" id="1.2.1.84"/>
    </reaction>
</comment>
<comment type="similarity">
    <text evidence="1">Belongs to the fatty acyl-CoA reductase family.</text>
</comment>
<evidence type="ECO:0000313" key="3">
    <source>
        <dbReference type="EMBL" id="KAK4255223.1"/>
    </source>
</evidence>
<name>A0AAE1IST7_9FABA</name>
<keyword evidence="1" id="KW-0444">Lipid biosynthesis</keyword>
<dbReference type="Proteomes" id="UP001293593">
    <property type="component" value="Unassembled WGS sequence"/>
</dbReference>
<dbReference type="GO" id="GO:0035336">
    <property type="term" value="P:long-chain fatty-acyl-CoA metabolic process"/>
    <property type="evidence" value="ECO:0007669"/>
    <property type="project" value="TreeGrafter"/>
</dbReference>
<sequence length="171" mass="19399">MELTSAPQFLGAKTILVTGATGFLAKVFVEKLLRIQSDLKKLYLLLRASDHEAATQRMHDEIIGKDLFRVLREKWGADFESLIAEKVVAVAGDVSVANLRIENENLEKMWEEIDIIANFAGNTNFDERYDTAMEINTMGALHVLNFAKSCRSIQVFLHYQLKFKRYALADS</sequence>
<organism evidence="3 4">
    <name type="scientific">Acacia crassicarpa</name>
    <name type="common">northern wattle</name>
    <dbReference type="NCBI Taxonomy" id="499986"/>
    <lineage>
        <taxon>Eukaryota</taxon>
        <taxon>Viridiplantae</taxon>
        <taxon>Streptophyta</taxon>
        <taxon>Embryophyta</taxon>
        <taxon>Tracheophyta</taxon>
        <taxon>Spermatophyta</taxon>
        <taxon>Magnoliopsida</taxon>
        <taxon>eudicotyledons</taxon>
        <taxon>Gunneridae</taxon>
        <taxon>Pentapetalae</taxon>
        <taxon>rosids</taxon>
        <taxon>fabids</taxon>
        <taxon>Fabales</taxon>
        <taxon>Fabaceae</taxon>
        <taxon>Caesalpinioideae</taxon>
        <taxon>mimosoid clade</taxon>
        <taxon>Acacieae</taxon>
        <taxon>Acacia</taxon>
    </lineage>
</organism>
<dbReference type="EC" id="1.2.1.84" evidence="1"/>
<dbReference type="SUPFAM" id="SSF51735">
    <property type="entry name" value="NAD(P)-binding Rossmann-fold domains"/>
    <property type="match status" value="1"/>
</dbReference>
<keyword evidence="1" id="KW-0560">Oxidoreductase</keyword>
<protein>
    <recommendedName>
        <fullName evidence="1">Fatty acyl-CoA reductase</fullName>
        <ecNumber evidence="1">1.2.1.84</ecNumber>
    </recommendedName>
</protein>
<evidence type="ECO:0000259" key="2">
    <source>
        <dbReference type="Pfam" id="PF07993"/>
    </source>
</evidence>
<dbReference type="GO" id="GO:0080019">
    <property type="term" value="F:alcohol-forming very long-chain fatty acyl-CoA reductase activity"/>
    <property type="evidence" value="ECO:0007669"/>
    <property type="project" value="InterPro"/>
</dbReference>
<dbReference type="InterPro" id="IPR036291">
    <property type="entry name" value="NAD(P)-bd_dom_sf"/>
</dbReference>
<evidence type="ECO:0000256" key="1">
    <source>
        <dbReference type="RuleBase" id="RU363097"/>
    </source>
</evidence>
<keyword evidence="1" id="KW-0521">NADP</keyword>
<keyword evidence="1" id="KW-0443">Lipid metabolism</keyword>
<comment type="function">
    <text evidence="1">Catalyzes the reduction of fatty acyl-CoA to fatty alcohols.</text>
</comment>
<evidence type="ECO:0000313" key="4">
    <source>
        <dbReference type="Proteomes" id="UP001293593"/>
    </source>
</evidence>
<dbReference type="Pfam" id="PF07993">
    <property type="entry name" value="NAD_binding_4"/>
    <property type="match status" value="1"/>
</dbReference>
<dbReference type="InterPro" id="IPR026055">
    <property type="entry name" value="FAR"/>
</dbReference>
<comment type="caution">
    <text evidence="3">The sequence shown here is derived from an EMBL/GenBank/DDBJ whole genome shotgun (WGS) entry which is preliminary data.</text>
</comment>
<dbReference type="Gene3D" id="3.40.50.720">
    <property type="entry name" value="NAD(P)-binding Rossmann-like Domain"/>
    <property type="match status" value="1"/>
</dbReference>
<proteinExistence type="inferred from homology"/>
<keyword evidence="4" id="KW-1185">Reference proteome</keyword>
<dbReference type="InterPro" id="IPR013120">
    <property type="entry name" value="FAR_NAD-bd"/>
</dbReference>
<feature type="domain" description="Thioester reductase (TE)" evidence="2">
    <location>
        <begin position="17"/>
        <end position="158"/>
    </location>
</feature>
<dbReference type="PANTHER" id="PTHR11011:SF84">
    <property type="entry name" value="ACYL-COA REDUCTASE-LIKE PROTEIN, PUTATIVE-RELATED"/>
    <property type="match status" value="1"/>
</dbReference>